<keyword evidence="3" id="KW-0378">Hydrolase</keyword>
<keyword evidence="2" id="KW-0812">Transmembrane</keyword>
<feature type="compositionally biased region" description="Basic and acidic residues" evidence="1">
    <location>
        <begin position="236"/>
        <end position="245"/>
    </location>
</feature>
<keyword evidence="2" id="KW-0472">Membrane</keyword>
<comment type="caution">
    <text evidence="3">The sequence shown here is derived from an EMBL/GenBank/DDBJ whole genome shotgun (WGS) entry which is preliminary data.</text>
</comment>
<protein>
    <submittedName>
        <fullName evidence="3">Carboxypeptidase regulatory-like domain-containing protein</fullName>
    </submittedName>
</protein>
<organism evidence="3 4">
    <name type="scientific">Tessaracoccus antarcticus</name>
    <dbReference type="NCBI Taxonomy" id="2479848"/>
    <lineage>
        <taxon>Bacteria</taxon>
        <taxon>Bacillati</taxon>
        <taxon>Actinomycetota</taxon>
        <taxon>Actinomycetes</taxon>
        <taxon>Propionibacteriales</taxon>
        <taxon>Propionibacteriaceae</taxon>
        <taxon>Tessaracoccus</taxon>
    </lineage>
</organism>
<feature type="transmembrane region" description="Helical" evidence="2">
    <location>
        <begin position="150"/>
        <end position="171"/>
    </location>
</feature>
<feature type="region of interest" description="Disordered" evidence="1">
    <location>
        <begin position="104"/>
        <end position="143"/>
    </location>
</feature>
<feature type="region of interest" description="Disordered" evidence="1">
    <location>
        <begin position="195"/>
        <end position="245"/>
    </location>
</feature>
<proteinExistence type="predicted"/>
<accession>A0A3M0G9Z8</accession>
<feature type="compositionally biased region" description="Low complexity" evidence="1">
    <location>
        <begin position="114"/>
        <end position="143"/>
    </location>
</feature>
<evidence type="ECO:0000313" key="3">
    <source>
        <dbReference type="EMBL" id="RMB61825.1"/>
    </source>
</evidence>
<keyword evidence="3" id="KW-0121">Carboxypeptidase</keyword>
<sequence>MFEISLAPTLVPLGGLVTVQGTLSGEDGTPIPDARVVVRLDGKESADSLVLTGPQGAFQTFAEIPDDQPAGKADLVVVFAGNDAYAPGERAVTVTVEELPLAEDTKDSAKATGTVSAEASATNTTTPTTVSTGDAGTTTDTAGGRSPLSWFYVALIVVGGVALLVAAALAFRTMYGQRDATLRDTGGLERLLDVDPDADADADGGGLLGDPAEEENLPSSADGQSAGQPPQAEPGENLHPRRRAD</sequence>
<evidence type="ECO:0000256" key="1">
    <source>
        <dbReference type="SAM" id="MobiDB-lite"/>
    </source>
</evidence>
<reference evidence="3 4" key="1">
    <citation type="submission" date="2018-10" db="EMBL/GenBank/DDBJ databases">
        <title>Tessaracoccus antarcticuss sp. nov., isolated from sediment.</title>
        <authorList>
            <person name="Zhou L.Y."/>
            <person name="Du Z.J."/>
        </authorList>
    </citation>
    <scope>NUCLEOTIDE SEQUENCE [LARGE SCALE GENOMIC DNA]</scope>
    <source>
        <strain evidence="3 4">JDX10</strain>
    </source>
</reference>
<dbReference type="Proteomes" id="UP000275256">
    <property type="component" value="Unassembled WGS sequence"/>
</dbReference>
<evidence type="ECO:0000313" key="4">
    <source>
        <dbReference type="Proteomes" id="UP000275256"/>
    </source>
</evidence>
<keyword evidence="3" id="KW-0645">Protease</keyword>
<dbReference type="EMBL" id="REFW01000001">
    <property type="protein sequence ID" value="RMB61825.1"/>
    <property type="molecule type" value="Genomic_DNA"/>
</dbReference>
<feature type="compositionally biased region" description="Polar residues" evidence="1">
    <location>
        <begin position="217"/>
        <end position="228"/>
    </location>
</feature>
<name>A0A3M0G9Z8_9ACTN</name>
<evidence type="ECO:0000256" key="2">
    <source>
        <dbReference type="SAM" id="Phobius"/>
    </source>
</evidence>
<dbReference type="AlphaFoldDB" id="A0A3M0G9Z8"/>
<gene>
    <name evidence="3" type="ORF">EAX62_04230</name>
</gene>
<keyword evidence="2" id="KW-1133">Transmembrane helix</keyword>
<dbReference type="GO" id="GO:0004180">
    <property type="term" value="F:carboxypeptidase activity"/>
    <property type="evidence" value="ECO:0007669"/>
    <property type="project" value="UniProtKB-KW"/>
</dbReference>
<keyword evidence="4" id="KW-1185">Reference proteome</keyword>